<keyword evidence="11" id="KW-1185">Reference proteome</keyword>
<evidence type="ECO:0000256" key="5">
    <source>
        <dbReference type="ARBA" id="ARBA00023136"/>
    </source>
</evidence>
<dbReference type="Gene3D" id="2.40.170.20">
    <property type="entry name" value="TonB-dependent receptor, beta-barrel domain"/>
    <property type="match status" value="1"/>
</dbReference>
<comment type="subcellular location">
    <subcellularLocation>
        <location evidence="1 7">Cell outer membrane</location>
        <topology evidence="1 7">Multi-pass membrane protein</topology>
    </subcellularLocation>
</comment>
<evidence type="ECO:0000256" key="2">
    <source>
        <dbReference type="ARBA" id="ARBA00022448"/>
    </source>
</evidence>
<evidence type="ECO:0000259" key="9">
    <source>
        <dbReference type="Pfam" id="PF07715"/>
    </source>
</evidence>
<evidence type="ECO:0000256" key="7">
    <source>
        <dbReference type="PROSITE-ProRule" id="PRU01360"/>
    </source>
</evidence>
<keyword evidence="5 7" id="KW-0472">Membrane</keyword>
<dbReference type="PROSITE" id="PS52016">
    <property type="entry name" value="TONB_DEPENDENT_REC_3"/>
    <property type="match status" value="1"/>
</dbReference>
<feature type="domain" description="TonB-dependent receptor plug" evidence="9">
    <location>
        <begin position="206"/>
        <end position="323"/>
    </location>
</feature>
<keyword evidence="4 7" id="KW-0812">Transmembrane</keyword>
<proteinExistence type="inferred from homology"/>
<dbReference type="Gene3D" id="2.170.130.10">
    <property type="entry name" value="TonB-dependent receptor, plug domain"/>
    <property type="match status" value="1"/>
</dbReference>
<dbReference type="InterPro" id="IPR023997">
    <property type="entry name" value="TonB-dep_OMP_SusC/RagA_CS"/>
</dbReference>
<comment type="similarity">
    <text evidence="7">Belongs to the TonB-dependent receptor family.</text>
</comment>
<sequence>MRITVFLLLAFALQTSAKTFSQNVTLNMRNAPLIKVLDEVEKQTGYSFIYEKSQLAKAGAISIDVKNCELQSLLEKVLKNQPLNFNIREKFIVLSPKPNNVILSQPTYDFAYTTVKGKVVDENDKPIVRASVVVKSGNAGTFTDKEGNFQVAVLKIPSTLMVSCIGFIAKEVQVNDVDFVTIKLHPRTQALNEAVVSTGMFTRRKETFTGASTTVTGEDLKRVGNKNLLESLKSLDPSFVIVANNKLGSDPNSMPNIEIRGKSSIAELSGYSTNANLPLFILDGFEAPLSIIVDLDMERVASVTILKDAASTALYGAKAANGVVVVETTRPKEGKLRLSVSQDIRVENPDLTVYNLMNAEEKLQFEKLSGRYTSNSSFGQLQLDQVYNKRLTDVTSGVNTYWLNEPVKTAITSATSLNISGGDQSVTYGIGVNYRSQPGVMKGSNRNTYGGKLALGYRKGKLNISNNFTYNSTSGNQSPYGSFSDYASANPYYKKNYTNQWLDNTVMYDDFGIPTFINVTNPLYNAVLPYKNASTNASIANNLSVIYDITSGLRFNGGLQYATGTSDGDIFISPDNTKYINTPVTQKGSYTSSRSKSSSYTVNGMLSYGKIFARKHSLTANIRGEVSSNYSTSNSFTAIGFPSGSNPVLTFASSYDLSQPSGSTATYRTVNALSSLNYVYDGRYFIDATYRTDGSTVFGKKNRFSGFWAVGIGWNVNREKFLSNVKWLNRLKLFSNLGITGNQNFGSALSTSVYKYYGYSNQFGLGSTINQLANPGLQPQSTAQWSSGLDFVLFNNRLSGYLQAYTKKTNNLLVSTSRPPSTGVSNYQQNLGGMNGIGFEWRVAYEIISDRKNRKSWTLSIMGSNVRNKYFGFNHSLDGLNSKYANTLTRFKDGYSPDAIWTVKSLGIDPATGHEVFEKADGTHTFEYNQGYLGVMGNTNPFAEGVISNTAVYKNLSLSIIMRYRIKADVFNSALFNKVENISYQATASNQDKRSLYDRWQKPGDVVQFKAISLTDVTQMSSRFIQEENTLTCESINVNYTFRQKPWMKKLGMSSLVFSAYGNDIFRISTIKFERGTDYPFARAISFSLRASF</sequence>
<dbReference type="Gene3D" id="2.60.40.1120">
    <property type="entry name" value="Carboxypeptidase-like, regulatory domain"/>
    <property type="match status" value="1"/>
</dbReference>
<dbReference type="Proteomes" id="UP001226434">
    <property type="component" value="Unassembled WGS sequence"/>
</dbReference>
<evidence type="ECO:0000256" key="3">
    <source>
        <dbReference type="ARBA" id="ARBA00022452"/>
    </source>
</evidence>
<gene>
    <name evidence="10" type="ORF">QJ048_08475</name>
</gene>
<evidence type="ECO:0000313" key="11">
    <source>
        <dbReference type="Proteomes" id="UP001226434"/>
    </source>
</evidence>
<dbReference type="InterPro" id="IPR036942">
    <property type="entry name" value="Beta-barrel_TonB_sf"/>
</dbReference>
<evidence type="ECO:0000256" key="8">
    <source>
        <dbReference type="SAM" id="SignalP"/>
    </source>
</evidence>
<dbReference type="InterPro" id="IPR023996">
    <property type="entry name" value="TonB-dep_OMP_SusC/RagA"/>
</dbReference>
<evidence type="ECO:0000313" key="10">
    <source>
        <dbReference type="EMBL" id="MDI3319804.1"/>
    </source>
</evidence>
<dbReference type="NCBIfam" id="TIGR04057">
    <property type="entry name" value="SusC_RagA_signa"/>
    <property type="match status" value="1"/>
</dbReference>
<reference evidence="10 11" key="1">
    <citation type="submission" date="2023-05" db="EMBL/GenBank/DDBJ databases">
        <title>Genome sequence of Pinibacter sp. MAH-24.</title>
        <authorList>
            <person name="Huq M.A."/>
        </authorList>
    </citation>
    <scope>NUCLEOTIDE SEQUENCE [LARGE SCALE GENOMIC DNA]</scope>
    <source>
        <strain evidence="10 11">MAH-24</strain>
    </source>
</reference>
<dbReference type="InterPro" id="IPR012910">
    <property type="entry name" value="Plug_dom"/>
</dbReference>
<protein>
    <submittedName>
        <fullName evidence="10">SusC/RagA family TonB-linked outer membrane protein</fullName>
    </submittedName>
</protein>
<dbReference type="SUPFAM" id="SSF49464">
    <property type="entry name" value="Carboxypeptidase regulatory domain-like"/>
    <property type="match status" value="1"/>
</dbReference>
<dbReference type="Pfam" id="PF13715">
    <property type="entry name" value="CarbopepD_reg_2"/>
    <property type="match status" value="1"/>
</dbReference>
<keyword evidence="2 7" id="KW-0813">Transport</keyword>
<dbReference type="NCBIfam" id="TIGR04056">
    <property type="entry name" value="OMP_RagA_SusC"/>
    <property type="match status" value="1"/>
</dbReference>
<feature type="chain" id="PRO_5045958483" evidence="8">
    <location>
        <begin position="18"/>
        <end position="1093"/>
    </location>
</feature>
<dbReference type="InterPro" id="IPR039426">
    <property type="entry name" value="TonB-dep_rcpt-like"/>
</dbReference>
<keyword evidence="3 7" id="KW-1134">Transmembrane beta strand</keyword>
<dbReference type="InterPro" id="IPR037066">
    <property type="entry name" value="Plug_dom_sf"/>
</dbReference>
<name>A0ABT6RB97_9BACT</name>
<dbReference type="InterPro" id="IPR008969">
    <property type="entry name" value="CarboxyPept-like_regulatory"/>
</dbReference>
<organism evidence="10 11">
    <name type="scientific">Pinibacter soli</name>
    <dbReference type="NCBI Taxonomy" id="3044211"/>
    <lineage>
        <taxon>Bacteria</taxon>
        <taxon>Pseudomonadati</taxon>
        <taxon>Bacteroidota</taxon>
        <taxon>Chitinophagia</taxon>
        <taxon>Chitinophagales</taxon>
        <taxon>Chitinophagaceae</taxon>
        <taxon>Pinibacter</taxon>
    </lineage>
</organism>
<dbReference type="EMBL" id="JASBRG010000005">
    <property type="protein sequence ID" value="MDI3319804.1"/>
    <property type="molecule type" value="Genomic_DNA"/>
</dbReference>
<dbReference type="RefSeq" id="WP_282333906.1">
    <property type="nucleotide sequence ID" value="NZ_JASBRG010000005.1"/>
</dbReference>
<keyword evidence="6 7" id="KW-0998">Cell outer membrane</keyword>
<evidence type="ECO:0000256" key="1">
    <source>
        <dbReference type="ARBA" id="ARBA00004571"/>
    </source>
</evidence>
<accession>A0ABT6RB97</accession>
<evidence type="ECO:0000256" key="4">
    <source>
        <dbReference type="ARBA" id="ARBA00022692"/>
    </source>
</evidence>
<keyword evidence="8" id="KW-0732">Signal</keyword>
<evidence type="ECO:0000256" key="6">
    <source>
        <dbReference type="ARBA" id="ARBA00023237"/>
    </source>
</evidence>
<comment type="caution">
    <text evidence="10">The sequence shown here is derived from an EMBL/GenBank/DDBJ whole genome shotgun (WGS) entry which is preliminary data.</text>
</comment>
<dbReference type="SUPFAM" id="SSF56935">
    <property type="entry name" value="Porins"/>
    <property type="match status" value="1"/>
</dbReference>
<dbReference type="Pfam" id="PF07715">
    <property type="entry name" value="Plug"/>
    <property type="match status" value="1"/>
</dbReference>
<feature type="signal peptide" evidence="8">
    <location>
        <begin position="1"/>
        <end position="17"/>
    </location>
</feature>